<dbReference type="InterPro" id="IPR011060">
    <property type="entry name" value="RibuloseP-bd_barrel"/>
</dbReference>
<dbReference type="InterPro" id="IPR020988">
    <property type="entry name" value="Pept_U32_collagenase"/>
</dbReference>
<feature type="domain" description="Peptidase U32 collagenase" evidence="1">
    <location>
        <begin position="382"/>
        <end position="493"/>
    </location>
</feature>
<protein>
    <submittedName>
        <fullName evidence="2">U32 family peptidase</fullName>
    </submittedName>
</protein>
<dbReference type="PANTHER" id="PTHR30217:SF10">
    <property type="entry name" value="23S RRNA 5-HYDROXYCYTIDINE C2501 SYNTHASE"/>
    <property type="match status" value="1"/>
</dbReference>
<dbReference type="InterPro" id="IPR001539">
    <property type="entry name" value="Peptidase_U32"/>
</dbReference>
<dbReference type="EMBL" id="JACJJL010000016">
    <property type="protein sequence ID" value="MBM6662138.1"/>
    <property type="molecule type" value="Genomic_DNA"/>
</dbReference>
<dbReference type="Pfam" id="PF01136">
    <property type="entry name" value="Peptidase_U32"/>
    <property type="match status" value="1"/>
</dbReference>
<gene>
    <name evidence="2" type="ORF">H6B30_10315</name>
</gene>
<proteinExistence type="predicted"/>
<reference evidence="2 3" key="1">
    <citation type="journal article" date="2021" name="Sci. Rep.">
        <title>The distribution of antibiotic resistance genes in chicken gut microbiota commensals.</title>
        <authorList>
            <person name="Juricova H."/>
            <person name="Matiasovicova J."/>
            <person name="Kubasova T."/>
            <person name="Cejkova D."/>
            <person name="Rychlik I."/>
        </authorList>
    </citation>
    <scope>NUCLEOTIDE SEQUENCE [LARGE SCALE GENOMIC DNA]</scope>
    <source>
        <strain evidence="2 3">An819</strain>
    </source>
</reference>
<evidence type="ECO:0000313" key="2">
    <source>
        <dbReference type="EMBL" id="MBM6662138.1"/>
    </source>
</evidence>
<keyword evidence="3" id="KW-1185">Reference proteome</keyword>
<evidence type="ECO:0000259" key="1">
    <source>
        <dbReference type="Pfam" id="PF12392"/>
    </source>
</evidence>
<dbReference type="RefSeq" id="WP_205110282.1">
    <property type="nucleotide sequence ID" value="NZ_JACJJL010000016.1"/>
</dbReference>
<accession>A0A939B3L7</accession>
<dbReference type="Proteomes" id="UP000764045">
    <property type="component" value="Unassembled WGS sequence"/>
</dbReference>
<dbReference type="AlphaFoldDB" id="A0A939B3L7"/>
<dbReference type="InterPro" id="IPR051454">
    <property type="entry name" value="RNA/ubiquinone_mod_enzymes"/>
</dbReference>
<comment type="caution">
    <text evidence="2">The sequence shown here is derived from an EMBL/GenBank/DDBJ whole genome shotgun (WGS) entry which is preliminary data.</text>
</comment>
<sequence>MTTLELLAPARDLECGRAAIDHGADAVYIGAESFGARAAAGNSVDDIAELCRYAHRFGARVYVTVNTIIYDGELEATRQLLGQLDAAGADAILVQDMAVLGMLRGGRMAAHASTQTDNRTAEKVGWLRDIGFSRVVLARELSVSEIAAIHERVPDVELEVFVHGALCVSYSGQCYASQHCFGRSANRGECAQFCRLRFDLEDAGGRVIEPGRYFLSLKDMCRQGSLDELAEAGATSFKIEGRLKDAAYVKNVTAAYSRRLDEVIRRHPGKYRRASLGHCSYSFAPDLRKTFNRGYTTYFLEGRKADMASMDTPKAKGEFVGHVKEVRGASFTVSGLAAFANGDGLCFVADGGRLEGFRVNRADNNRLFPLRMPAGLRPGMALYRNNDQEFERVLGRQSAVRKIAITMKLEPTPTGVALTAAIDGGPSARVEAAVDHQAAMQDQRENIVRQLTKLGTTVYECSGVELPEGFDCFIPSSVLAKLRRSAVEALEQSTVAGMIPVGVRPAAVEPDAPQCGRFQYLYNVANAEAGAFYAAHGVPGVAPSFEQKPVGGALLMQCRYCIRHALGHCVRRGGTDPHWEEPLFLALPDGRRFRLEFDCSRCQMNVYAAEGSGTKGRRQP</sequence>
<dbReference type="SUPFAM" id="SSF51366">
    <property type="entry name" value="Ribulose-phoshate binding barrel"/>
    <property type="match status" value="1"/>
</dbReference>
<evidence type="ECO:0000313" key="3">
    <source>
        <dbReference type="Proteomes" id="UP000764045"/>
    </source>
</evidence>
<dbReference type="PANTHER" id="PTHR30217">
    <property type="entry name" value="PEPTIDASE U32 FAMILY"/>
    <property type="match status" value="1"/>
</dbReference>
<name>A0A939B3L7_9BACT</name>
<dbReference type="Pfam" id="PF12392">
    <property type="entry name" value="DUF3656"/>
    <property type="match status" value="1"/>
</dbReference>
<organism evidence="2 3">
    <name type="scientific">Marseilla massiliensis</name>
    <dbReference type="NCBI Taxonomy" id="1841864"/>
    <lineage>
        <taxon>Bacteria</taxon>
        <taxon>Pseudomonadati</taxon>
        <taxon>Bacteroidota</taxon>
        <taxon>Bacteroidia</taxon>
        <taxon>Bacteroidales</taxon>
        <taxon>Prevotellaceae</taxon>
        <taxon>Marseilla</taxon>
    </lineage>
</organism>